<reference evidence="1" key="1">
    <citation type="journal article" date="2020" name="Stud. Mycol.">
        <title>101 Dothideomycetes genomes: a test case for predicting lifestyles and emergence of pathogens.</title>
        <authorList>
            <person name="Haridas S."/>
            <person name="Albert R."/>
            <person name="Binder M."/>
            <person name="Bloem J."/>
            <person name="Labutti K."/>
            <person name="Salamov A."/>
            <person name="Andreopoulos B."/>
            <person name="Baker S."/>
            <person name="Barry K."/>
            <person name="Bills G."/>
            <person name="Bluhm B."/>
            <person name="Cannon C."/>
            <person name="Castanera R."/>
            <person name="Culley D."/>
            <person name="Daum C."/>
            <person name="Ezra D."/>
            <person name="Gonzalez J."/>
            <person name="Henrissat B."/>
            <person name="Kuo A."/>
            <person name="Liang C."/>
            <person name="Lipzen A."/>
            <person name="Lutzoni F."/>
            <person name="Magnuson J."/>
            <person name="Mondo S."/>
            <person name="Nolan M."/>
            <person name="Ohm R."/>
            <person name="Pangilinan J."/>
            <person name="Park H.-J."/>
            <person name="Ramirez L."/>
            <person name="Alfaro M."/>
            <person name="Sun H."/>
            <person name="Tritt A."/>
            <person name="Yoshinaga Y."/>
            <person name="Zwiers L.-H."/>
            <person name="Turgeon B."/>
            <person name="Goodwin S."/>
            <person name="Spatafora J."/>
            <person name="Crous P."/>
            <person name="Grigoriev I."/>
        </authorList>
    </citation>
    <scope>NUCLEOTIDE SEQUENCE</scope>
    <source>
        <strain evidence="1">CBS 122367</strain>
    </source>
</reference>
<proteinExistence type="predicted"/>
<dbReference type="AlphaFoldDB" id="A0A6G1IF16"/>
<dbReference type="OrthoDB" id="2157530at2759"/>
<dbReference type="InterPro" id="IPR052895">
    <property type="entry name" value="HetReg/Transcr_Mod"/>
</dbReference>
<evidence type="ECO:0000313" key="1">
    <source>
        <dbReference type="EMBL" id="KAF2676827.1"/>
    </source>
</evidence>
<gene>
    <name evidence="1" type="ORF">K458DRAFT_410151</name>
</gene>
<dbReference type="PANTHER" id="PTHR24148">
    <property type="entry name" value="ANKYRIN REPEAT DOMAIN-CONTAINING PROTEIN 39 HOMOLOG-RELATED"/>
    <property type="match status" value="1"/>
</dbReference>
<dbReference type="PANTHER" id="PTHR24148:SF64">
    <property type="entry name" value="HETEROKARYON INCOMPATIBILITY DOMAIN-CONTAINING PROTEIN"/>
    <property type="match status" value="1"/>
</dbReference>
<dbReference type="EMBL" id="MU005629">
    <property type="protein sequence ID" value="KAF2676827.1"/>
    <property type="molecule type" value="Genomic_DNA"/>
</dbReference>
<name>A0A6G1IF16_9PLEO</name>
<sequence>MYATLSLPKAGKPYPEPDYNAPVAEVYKQYAIEYIRRTGSLEWLNEASCRKHKVAETKGYWPSWVPDWEALVRNEIVLRNYGEVKDWYSASRLYNIFGRNPVNEARQQDETDKTDEATVKGAGTAQEAQAITKDFEDKDAFGIIDPYRSIIRPPGILCDTISKVASLLVLSMDYSQINRFAEQEQEHWTRGYYPKGLPIFNVFYKMSLMGIYPVNMGLSSVFPITKSDFTNDLARGFLLQVACDFGYLYDIPWESSGLSAEGGWGRANVARYERTTPRKRVDSRFWDLDTVRIAEKGDLGMSDCSASRAEDHEEFATFQSFIEARKKDDFETRVAHYWFLVHHWRTRVRDATAGRTLFLTKHGLIGLATNPYIKQGDLVTVLYGRKTPFILRHMESRIDASVQKLLNDAYTYGQMEGEAFTQASRWKHDGTGATYEGAGAMNAEYEVGAFILTAPPRSHPSGNLGQTVSSS</sequence>
<protein>
    <recommendedName>
        <fullName evidence="3">Heterokaryon incompatibility domain-containing protein</fullName>
    </recommendedName>
</protein>
<dbReference type="Proteomes" id="UP000799291">
    <property type="component" value="Unassembled WGS sequence"/>
</dbReference>
<keyword evidence="2" id="KW-1185">Reference proteome</keyword>
<dbReference type="Pfam" id="PF26639">
    <property type="entry name" value="Het-6_barrel"/>
    <property type="match status" value="1"/>
</dbReference>
<evidence type="ECO:0008006" key="3">
    <source>
        <dbReference type="Google" id="ProtNLM"/>
    </source>
</evidence>
<accession>A0A6G1IF16</accession>
<organism evidence="1 2">
    <name type="scientific">Lentithecium fluviatile CBS 122367</name>
    <dbReference type="NCBI Taxonomy" id="1168545"/>
    <lineage>
        <taxon>Eukaryota</taxon>
        <taxon>Fungi</taxon>
        <taxon>Dikarya</taxon>
        <taxon>Ascomycota</taxon>
        <taxon>Pezizomycotina</taxon>
        <taxon>Dothideomycetes</taxon>
        <taxon>Pleosporomycetidae</taxon>
        <taxon>Pleosporales</taxon>
        <taxon>Massarineae</taxon>
        <taxon>Lentitheciaceae</taxon>
        <taxon>Lentithecium</taxon>
    </lineage>
</organism>
<evidence type="ECO:0000313" key="2">
    <source>
        <dbReference type="Proteomes" id="UP000799291"/>
    </source>
</evidence>